<protein>
    <submittedName>
        <fullName evidence="2">Sugar phosphate isomerase/epimerase</fullName>
    </submittedName>
</protein>
<dbReference type="RefSeq" id="WP_275229580.1">
    <property type="nucleotide sequence ID" value="NZ_JARESE010000062.1"/>
</dbReference>
<dbReference type="InterPro" id="IPR013022">
    <property type="entry name" value="Xyl_isomerase-like_TIM-brl"/>
</dbReference>
<evidence type="ECO:0000259" key="1">
    <source>
        <dbReference type="Pfam" id="PF01261"/>
    </source>
</evidence>
<keyword evidence="3" id="KW-1185">Reference proteome</keyword>
<dbReference type="PANTHER" id="PTHR12110:SF48">
    <property type="entry name" value="BLL3656 PROTEIN"/>
    <property type="match status" value="1"/>
</dbReference>
<dbReference type="Gene3D" id="3.20.20.150">
    <property type="entry name" value="Divalent-metal-dependent TIM barrel enzymes"/>
    <property type="match status" value="1"/>
</dbReference>
<dbReference type="InterPro" id="IPR050312">
    <property type="entry name" value="IolE/XylAMocC-like"/>
</dbReference>
<name>A0ABT5WUC1_9SPHN</name>
<evidence type="ECO:0000313" key="3">
    <source>
        <dbReference type="Proteomes" id="UP001216253"/>
    </source>
</evidence>
<dbReference type="GO" id="GO:0016853">
    <property type="term" value="F:isomerase activity"/>
    <property type="evidence" value="ECO:0007669"/>
    <property type="project" value="UniProtKB-KW"/>
</dbReference>
<accession>A0ABT5WUC1</accession>
<feature type="domain" description="Xylose isomerase-like TIM barrel" evidence="1">
    <location>
        <begin position="54"/>
        <end position="242"/>
    </location>
</feature>
<keyword evidence="2" id="KW-0413">Isomerase</keyword>
<dbReference type="SUPFAM" id="SSF51658">
    <property type="entry name" value="Xylose isomerase-like"/>
    <property type="match status" value="1"/>
</dbReference>
<sequence>MDDRLAIEFICALALPPDEFVALAGGLGVSRIGLAARPITANPHDYPEWDLLADQALLRRTRGAMAEYGVTVALGEGFLLMPGAAPADFAPALDLMAGLGVPRVNVVSLGADRGEAVENFARFAELAGARGMAATVEFLPLMWPASFAEAVDFVRASGAPNGQVLVDAMHFFRSGSSLEDLAATDPGLIGHIQLCDVPMPARVADYGLEAREERLAPGDGDLPLAAFLAALPRTLTIGLEVPMTARARTGIRPRERLEPVVAAARGLLATLD</sequence>
<dbReference type="Pfam" id="PF01261">
    <property type="entry name" value="AP_endonuc_2"/>
    <property type="match status" value="1"/>
</dbReference>
<dbReference type="EMBL" id="JARESE010000062">
    <property type="protein sequence ID" value="MDE8653500.1"/>
    <property type="molecule type" value="Genomic_DNA"/>
</dbReference>
<proteinExistence type="predicted"/>
<dbReference type="Proteomes" id="UP001216253">
    <property type="component" value="Unassembled WGS sequence"/>
</dbReference>
<reference evidence="2 3" key="1">
    <citation type="submission" date="2023-03" db="EMBL/GenBank/DDBJ databases">
        <title>NovoSphingobium album sp. nov. isolated from polycyclic aromatic hydrocarbons- and heavy-metal polluted soil.</title>
        <authorList>
            <person name="Liu Z."/>
            <person name="Wang K."/>
        </authorList>
    </citation>
    <scope>NUCLEOTIDE SEQUENCE [LARGE SCALE GENOMIC DNA]</scope>
    <source>
        <strain evidence="2 3">H3SJ31-1</strain>
    </source>
</reference>
<dbReference type="PANTHER" id="PTHR12110">
    <property type="entry name" value="HYDROXYPYRUVATE ISOMERASE"/>
    <property type="match status" value="1"/>
</dbReference>
<organism evidence="2 3">
    <name type="scientific">Novosphingobium album</name>
    <name type="common">ex Liu et al. 2023</name>
    <dbReference type="NCBI Taxonomy" id="3031130"/>
    <lineage>
        <taxon>Bacteria</taxon>
        <taxon>Pseudomonadati</taxon>
        <taxon>Pseudomonadota</taxon>
        <taxon>Alphaproteobacteria</taxon>
        <taxon>Sphingomonadales</taxon>
        <taxon>Sphingomonadaceae</taxon>
        <taxon>Novosphingobium</taxon>
    </lineage>
</organism>
<gene>
    <name evidence="2" type="ORF">PYV00_17515</name>
</gene>
<dbReference type="InterPro" id="IPR036237">
    <property type="entry name" value="Xyl_isomerase-like_sf"/>
</dbReference>
<evidence type="ECO:0000313" key="2">
    <source>
        <dbReference type="EMBL" id="MDE8653500.1"/>
    </source>
</evidence>
<comment type="caution">
    <text evidence="2">The sequence shown here is derived from an EMBL/GenBank/DDBJ whole genome shotgun (WGS) entry which is preliminary data.</text>
</comment>